<comment type="caution">
    <text evidence="1">The sequence shown here is derived from an EMBL/GenBank/DDBJ whole genome shotgun (WGS) entry which is preliminary data.</text>
</comment>
<reference evidence="1 2" key="1">
    <citation type="submission" date="2021-03" db="EMBL/GenBank/DDBJ databases">
        <title>Sequencing the genomes of 1000 actinobacteria strains.</title>
        <authorList>
            <person name="Klenk H.-P."/>
        </authorList>
    </citation>
    <scope>NUCLEOTIDE SEQUENCE [LARGE SCALE GENOMIC DNA]</scope>
    <source>
        <strain evidence="1 2">DSM 15454</strain>
    </source>
</reference>
<keyword evidence="2" id="KW-1185">Reference proteome</keyword>
<organism evidence="1 2">
    <name type="scientific">Paeniglutamicibacter psychrophenolicus</name>
    <dbReference type="NCBI Taxonomy" id="257454"/>
    <lineage>
        <taxon>Bacteria</taxon>
        <taxon>Bacillati</taxon>
        <taxon>Actinomycetota</taxon>
        <taxon>Actinomycetes</taxon>
        <taxon>Micrococcales</taxon>
        <taxon>Micrococcaceae</taxon>
        <taxon>Paeniglutamicibacter</taxon>
    </lineage>
</organism>
<dbReference type="Proteomes" id="UP000766570">
    <property type="component" value="Unassembled WGS sequence"/>
</dbReference>
<dbReference type="Pfam" id="PF14081">
    <property type="entry name" value="DUF4262"/>
    <property type="match status" value="1"/>
</dbReference>
<gene>
    <name evidence="1" type="ORF">JOF46_001220</name>
</gene>
<evidence type="ECO:0000313" key="1">
    <source>
        <dbReference type="EMBL" id="MBP2373308.1"/>
    </source>
</evidence>
<proteinExistence type="predicted"/>
<accession>A0ABS4WAY4</accession>
<protein>
    <recommendedName>
        <fullName evidence="3">DUF4262 domain-containing protein</fullName>
    </recommendedName>
</protein>
<evidence type="ECO:0000313" key="2">
    <source>
        <dbReference type="Proteomes" id="UP000766570"/>
    </source>
</evidence>
<dbReference type="RefSeq" id="WP_209906508.1">
    <property type="nucleotide sequence ID" value="NZ_BAAAMI010000024.1"/>
</dbReference>
<evidence type="ECO:0008006" key="3">
    <source>
        <dbReference type="Google" id="ProtNLM"/>
    </source>
</evidence>
<sequence>MCLQCDGWSAAEVERHINNLIEQHGWAFQYVEDPNPRRCFGYTMGLTKLGEPEFLVRGLDMADTNKMFSGFVSSVIERREHFDNGHTANWVDGRLLYFSTMLGATKYALGAYARYGHGTRVLEIHFMDSEVPPATLALMYKSFSATAGYGPVPGRKR</sequence>
<dbReference type="EMBL" id="JAGIOE010000001">
    <property type="protein sequence ID" value="MBP2373308.1"/>
    <property type="molecule type" value="Genomic_DNA"/>
</dbReference>
<name>A0ABS4WAY4_9MICC</name>
<dbReference type="InterPro" id="IPR025358">
    <property type="entry name" value="DUF4262"/>
</dbReference>